<dbReference type="InterPro" id="IPR056884">
    <property type="entry name" value="NPHP3-like_N"/>
</dbReference>
<accession>A0A8H5ZFE1</accession>
<dbReference type="Pfam" id="PF24883">
    <property type="entry name" value="NPHP3_N"/>
    <property type="match status" value="1"/>
</dbReference>
<dbReference type="Gene3D" id="3.40.50.300">
    <property type="entry name" value="P-loop containing nucleotide triphosphate hydrolases"/>
    <property type="match status" value="1"/>
</dbReference>
<comment type="caution">
    <text evidence="3">The sequence shown here is derived from an EMBL/GenBank/DDBJ whole genome shotgun (WGS) entry which is preliminary data.</text>
</comment>
<dbReference type="EMBL" id="WNKQ01000011">
    <property type="protein sequence ID" value="KAF5848227.1"/>
    <property type="molecule type" value="Genomic_DNA"/>
</dbReference>
<dbReference type="Proteomes" id="UP000624244">
    <property type="component" value="Unassembled WGS sequence"/>
</dbReference>
<proteinExistence type="predicted"/>
<sequence length="763" mass="85876">MVSTTSNIAFGNAYKSVQANNINGSIHIGTSRDLDIARAKQTRQTGLENTLDRLPRAEDAPFNSYAKQHEPICLADTRVDLLQEIYSWADGQDERCIFWLSGLAGTGKSTIARTVARSYYDKQRLAASFFFSRGGGDVGHAGRFVTSLAVQLARNVPALKQRISDAVVERDDIASQSLRDQWQHLVLRPLSKLHGLEAGQRTYIVDALDECDNDSNIRIIVQLLAEVRSSLTGARLRVLLISRPEVPIRHGFGKIADSEHKDVVLHNISPSIVNHDIGLFLEHYLRIIAKECNQADGWPGVETIGRLVQSACGLFIWAATACRFIQEGGPFAADRLRAVLKDSSSIDSSSANNSSSSDSGTDEHFEILPEQRLDSIYLTVLRSPVRRYRKQERKRWYTLIRETLGAIVLLQSLLSTSSLAQLLRVPVEDVHRTLYELHSIVDVPQDPNWPVRLHHPSFRDFLLNRKRCNDDSFWVEKSGTHERLASRCLELMSTPSGLRQDMCNLSNPGVLRKEIDEETVDRNLPPELQYACRYWVDHLERSGCSVKDGDATHHFLEKHLLHWLEAMSLLDETSLCVRLLARLQALAKSSDSVVAKFLHDAVRFVLRFVLILAKAPLQIYSSALLFSPESSVVRKVFIEQVPQAVRVISGRDVEWDACRSVLEGHSREVRAVPSPIFRIAFSPDGRILRTDKGDIPLPLDLIAIVSALPAQELPYATVKGEWVLRQTRRFLWLPPQYRNCATTVYRHTMCLGCLSGRVAFLSF</sequence>
<evidence type="ECO:0000313" key="4">
    <source>
        <dbReference type="Proteomes" id="UP000624244"/>
    </source>
</evidence>
<evidence type="ECO:0000256" key="1">
    <source>
        <dbReference type="ARBA" id="ARBA00022737"/>
    </source>
</evidence>
<reference evidence="3" key="1">
    <citation type="submission" date="2019-11" db="EMBL/GenBank/DDBJ databases">
        <title>Bipolaris sorokiniana Genome sequencing.</title>
        <authorList>
            <person name="Wang H."/>
        </authorList>
    </citation>
    <scope>NUCLEOTIDE SEQUENCE</scope>
</reference>
<dbReference type="PANTHER" id="PTHR10039">
    <property type="entry name" value="AMELOGENIN"/>
    <property type="match status" value="1"/>
</dbReference>
<feature type="domain" description="Nephrocystin 3-like N-terminal" evidence="2">
    <location>
        <begin position="84"/>
        <end position="243"/>
    </location>
</feature>
<evidence type="ECO:0000313" key="3">
    <source>
        <dbReference type="EMBL" id="KAF5848227.1"/>
    </source>
</evidence>
<evidence type="ECO:0000259" key="2">
    <source>
        <dbReference type="Pfam" id="PF24883"/>
    </source>
</evidence>
<gene>
    <name evidence="3" type="ORF">GGP41_005665</name>
</gene>
<dbReference type="InterPro" id="IPR027417">
    <property type="entry name" value="P-loop_NTPase"/>
</dbReference>
<protein>
    <recommendedName>
        <fullName evidence="2">Nephrocystin 3-like N-terminal domain-containing protein</fullName>
    </recommendedName>
</protein>
<name>A0A8H5ZFE1_COCSA</name>
<dbReference type="PANTHER" id="PTHR10039:SF17">
    <property type="entry name" value="FUNGAL STAND N-TERMINAL GOODBYE DOMAIN-CONTAINING PROTEIN-RELATED"/>
    <property type="match status" value="1"/>
</dbReference>
<dbReference type="AlphaFoldDB" id="A0A8H5ZFE1"/>
<dbReference type="SUPFAM" id="SSF52540">
    <property type="entry name" value="P-loop containing nucleoside triphosphate hydrolases"/>
    <property type="match status" value="1"/>
</dbReference>
<keyword evidence="1" id="KW-0677">Repeat</keyword>
<organism evidence="3 4">
    <name type="scientific">Cochliobolus sativus</name>
    <name type="common">Common root rot and spot blotch fungus</name>
    <name type="synonym">Bipolaris sorokiniana</name>
    <dbReference type="NCBI Taxonomy" id="45130"/>
    <lineage>
        <taxon>Eukaryota</taxon>
        <taxon>Fungi</taxon>
        <taxon>Dikarya</taxon>
        <taxon>Ascomycota</taxon>
        <taxon>Pezizomycotina</taxon>
        <taxon>Dothideomycetes</taxon>
        <taxon>Pleosporomycetidae</taxon>
        <taxon>Pleosporales</taxon>
        <taxon>Pleosporineae</taxon>
        <taxon>Pleosporaceae</taxon>
        <taxon>Bipolaris</taxon>
    </lineage>
</organism>